<name>A0ABQ6MM52_9STRA</name>
<evidence type="ECO:0000313" key="3">
    <source>
        <dbReference type="EMBL" id="GMI29061.1"/>
    </source>
</evidence>
<evidence type="ECO:0000259" key="2">
    <source>
        <dbReference type="Pfam" id="PF26116"/>
    </source>
</evidence>
<feature type="region of interest" description="Disordered" evidence="1">
    <location>
        <begin position="18"/>
        <end position="70"/>
    </location>
</feature>
<gene>
    <name evidence="3" type="ORF">TeGR_g9388</name>
</gene>
<feature type="non-terminal residue" evidence="3">
    <location>
        <position position="1"/>
    </location>
</feature>
<feature type="domain" description="FAM13A-like" evidence="2">
    <location>
        <begin position="63"/>
        <end position="108"/>
    </location>
</feature>
<protein>
    <recommendedName>
        <fullName evidence="2">FAM13A-like domain-containing protein</fullName>
    </recommendedName>
</protein>
<feature type="compositionally biased region" description="Low complexity" evidence="1">
    <location>
        <begin position="24"/>
        <end position="49"/>
    </location>
</feature>
<keyword evidence="4" id="KW-1185">Reference proteome</keyword>
<dbReference type="Gene3D" id="1.10.10.1460">
    <property type="match status" value="1"/>
</dbReference>
<dbReference type="PANTHER" id="PTHR15904:SF17">
    <property type="entry name" value="RHO-GAP DOMAIN-CONTAINING PROTEIN"/>
    <property type="match status" value="1"/>
</dbReference>
<dbReference type="InterPro" id="IPR039102">
    <property type="entry name" value="FAM13"/>
</dbReference>
<organism evidence="3 4">
    <name type="scientific">Tetraparma gracilis</name>
    <dbReference type="NCBI Taxonomy" id="2962635"/>
    <lineage>
        <taxon>Eukaryota</taxon>
        <taxon>Sar</taxon>
        <taxon>Stramenopiles</taxon>
        <taxon>Ochrophyta</taxon>
        <taxon>Bolidophyceae</taxon>
        <taxon>Parmales</taxon>
        <taxon>Triparmaceae</taxon>
        <taxon>Tetraparma</taxon>
    </lineage>
</organism>
<reference evidence="3 4" key="1">
    <citation type="journal article" date="2023" name="Commun. Biol.">
        <title>Genome analysis of Parmales, the sister group of diatoms, reveals the evolutionary specialization of diatoms from phago-mixotrophs to photoautotrophs.</title>
        <authorList>
            <person name="Ban H."/>
            <person name="Sato S."/>
            <person name="Yoshikawa S."/>
            <person name="Yamada K."/>
            <person name="Nakamura Y."/>
            <person name="Ichinomiya M."/>
            <person name="Sato N."/>
            <person name="Blanc-Mathieu R."/>
            <person name="Endo H."/>
            <person name="Kuwata A."/>
            <person name="Ogata H."/>
        </authorList>
    </citation>
    <scope>NUCLEOTIDE SEQUENCE [LARGE SCALE GENOMIC DNA]</scope>
</reference>
<dbReference type="InterPro" id="IPR059029">
    <property type="entry name" value="FAM13A_dom"/>
</dbReference>
<dbReference type="EMBL" id="BRYB01004318">
    <property type="protein sequence ID" value="GMI29061.1"/>
    <property type="molecule type" value="Genomic_DNA"/>
</dbReference>
<accession>A0ABQ6MM52</accession>
<dbReference type="PANTHER" id="PTHR15904">
    <property type="entry name" value="FAM13"/>
    <property type="match status" value="1"/>
</dbReference>
<evidence type="ECO:0000256" key="1">
    <source>
        <dbReference type="SAM" id="MobiDB-lite"/>
    </source>
</evidence>
<evidence type="ECO:0000313" key="4">
    <source>
        <dbReference type="Proteomes" id="UP001165060"/>
    </source>
</evidence>
<dbReference type="Proteomes" id="UP001165060">
    <property type="component" value="Unassembled WGS sequence"/>
</dbReference>
<dbReference type="Pfam" id="PF26116">
    <property type="entry name" value="FAM13A"/>
    <property type="match status" value="1"/>
</dbReference>
<proteinExistence type="predicted"/>
<sequence>EPIRHLYEEYNSVKALIAKHEASTPESSTPETPSTPTAPRSPSPSAAPGRPAPTGNPAPGGASEKSKLHAQLRAYEKTFAAKHGRQVASFADIRPVADLYRRYKELKKGEGGKGAKSS</sequence>
<comment type="caution">
    <text evidence="3">The sequence shown here is derived from an EMBL/GenBank/DDBJ whole genome shotgun (WGS) entry which is preliminary data.</text>
</comment>